<sequence length="589" mass="64870">MSRCFPYPPPAYVRNPVAAAEAQATTKLQKEREKAERKKEKKSNRKALKQAEGSKHSKQTHQKRKHGDISEAVQESQKGSKEPLEQLEKSGLSEERGAPCFVQTVHGSPESSQDSSKRRKVVLPSPSQAKNGNIIRIKIRRDQDSSEVLEKSKVEQPPVKQMGSSSSLLSKRNSIQPHNNNVVNKSASAGQQSIMCDSQAVMKQVIQPRAKVMQRVDLLTTAKVTQQKDVPSSMKAPIGRLGSPPTDMTSVGPSPTMMMGRVDPLPTKALQRVDPLILSNVRMDATPLSTKVFPKETRLEGLNGRRSCRPPAEMICVGPSPTKVKGKVEPPPANLTHRVNPLPTKALQRVDPLLLSKIQGDATPLSTKVFQKETKPEGSNGRLGCRPPTEMIRVGPSPTKVMGKFDPPPANETHRVNPLPTKALQRVDPLLLSKVRMDATPLSTEVFQKETKPEGVPLPQNTKVPVGMPSIKEQQTNSAQSKEEACFSGRNTEAISKTLGKQSKSEQKERKFQDLFVTWDPPSFEMEDMMDLGDQDWLFGSKSKPDAGTSKCRVADAVPSQLAEPCSLQPKAIYLPDLHVYQLPYVVPF</sequence>
<dbReference type="PANTHER" id="PTHR34660:SF7">
    <property type="entry name" value="DNA LIGASE-LIKE PROTEIN"/>
    <property type="match status" value="1"/>
</dbReference>
<gene>
    <name evidence="2" type="ORF">GUJ93_ZPchr0013g37868</name>
</gene>
<evidence type="ECO:0000256" key="1">
    <source>
        <dbReference type="SAM" id="MobiDB-lite"/>
    </source>
</evidence>
<dbReference type="Proteomes" id="UP000729402">
    <property type="component" value="Unassembled WGS sequence"/>
</dbReference>
<organism evidence="2 3">
    <name type="scientific">Zizania palustris</name>
    <name type="common">Northern wild rice</name>
    <dbReference type="NCBI Taxonomy" id="103762"/>
    <lineage>
        <taxon>Eukaryota</taxon>
        <taxon>Viridiplantae</taxon>
        <taxon>Streptophyta</taxon>
        <taxon>Embryophyta</taxon>
        <taxon>Tracheophyta</taxon>
        <taxon>Spermatophyta</taxon>
        <taxon>Magnoliopsida</taxon>
        <taxon>Liliopsida</taxon>
        <taxon>Poales</taxon>
        <taxon>Poaceae</taxon>
        <taxon>BOP clade</taxon>
        <taxon>Oryzoideae</taxon>
        <taxon>Oryzeae</taxon>
        <taxon>Zizaniinae</taxon>
        <taxon>Zizania</taxon>
    </lineage>
</organism>
<evidence type="ECO:0000313" key="2">
    <source>
        <dbReference type="EMBL" id="KAG8096845.1"/>
    </source>
</evidence>
<protein>
    <submittedName>
        <fullName evidence="2">Uncharacterized protein</fullName>
    </submittedName>
</protein>
<name>A0A8J5WSC6_ZIZPA</name>
<proteinExistence type="predicted"/>
<evidence type="ECO:0000313" key="3">
    <source>
        <dbReference type="Proteomes" id="UP000729402"/>
    </source>
</evidence>
<accession>A0A8J5WSC6</accession>
<feature type="region of interest" description="Disordered" evidence="1">
    <location>
        <begin position="446"/>
        <end position="466"/>
    </location>
</feature>
<reference evidence="2" key="2">
    <citation type="submission" date="2021-02" db="EMBL/GenBank/DDBJ databases">
        <authorList>
            <person name="Kimball J.A."/>
            <person name="Haas M.W."/>
            <person name="Macchietto M."/>
            <person name="Kono T."/>
            <person name="Duquette J."/>
            <person name="Shao M."/>
        </authorList>
    </citation>
    <scope>NUCLEOTIDE SEQUENCE</scope>
    <source>
        <tissue evidence="2">Fresh leaf tissue</tissue>
    </source>
</reference>
<feature type="region of interest" description="Disordered" evidence="1">
    <location>
        <begin position="18"/>
        <end position="183"/>
    </location>
</feature>
<dbReference type="AlphaFoldDB" id="A0A8J5WSC6"/>
<comment type="caution">
    <text evidence="2">The sequence shown here is derived from an EMBL/GenBank/DDBJ whole genome shotgun (WGS) entry which is preliminary data.</text>
</comment>
<feature type="compositionally biased region" description="Basic residues" evidence="1">
    <location>
        <begin position="39"/>
        <end position="48"/>
    </location>
</feature>
<dbReference type="EMBL" id="JAAALK010000079">
    <property type="protein sequence ID" value="KAG8096845.1"/>
    <property type="molecule type" value="Genomic_DNA"/>
</dbReference>
<feature type="compositionally biased region" description="Basic and acidic residues" evidence="1">
    <location>
        <begin position="140"/>
        <end position="154"/>
    </location>
</feature>
<keyword evidence="3" id="KW-1185">Reference proteome</keyword>
<reference evidence="2" key="1">
    <citation type="journal article" date="2021" name="bioRxiv">
        <title>Whole Genome Assembly and Annotation of Northern Wild Rice, Zizania palustris L., Supports a Whole Genome Duplication in the Zizania Genus.</title>
        <authorList>
            <person name="Haas M."/>
            <person name="Kono T."/>
            <person name="Macchietto M."/>
            <person name="Millas R."/>
            <person name="McGilp L."/>
            <person name="Shao M."/>
            <person name="Duquette J."/>
            <person name="Hirsch C.N."/>
            <person name="Kimball J."/>
        </authorList>
    </citation>
    <scope>NUCLEOTIDE SEQUENCE</scope>
    <source>
        <tissue evidence="2">Fresh leaf tissue</tissue>
    </source>
</reference>
<feature type="compositionally biased region" description="Basic residues" evidence="1">
    <location>
        <begin position="56"/>
        <end position="66"/>
    </location>
</feature>
<feature type="compositionally biased region" description="Basic and acidic residues" evidence="1">
    <location>
        <begin position="78"/>
        <end position="97"/>
    </location>
</feature>
<feature type="compositionally biased region" description="Basic and acidic residues" evidence="1">
    <location>
        <begin position="28"/>
        <end position="38"/>
    </location>
</feature>
<dbReference type="PANTHER" id="PTHR34660">
    <property type="entry name" value="MYB-LIKE PROTEIN X"/>
    <property type="match status" value="1"/>
</dbReference>
<feature type="compositionally biased region" description="Polar residues" evidence="1">
    <location>
        <begin position="171"/>
        <end position="183"/>
    </location>
</feature>
<feature type="region of interest" description="Disordered" evidence="1">
    <location>
        <begin position="371"/>
        <end position="399"/>
    </location>
</feature>
<dbReference type="OrthoDB" id="778084at2759"/>
<feature type="compositionally biased region" description="Polar residues" evidence="1">
    <location>
        <begin position="105"/>
        <end position="114"/>
    </location>
</feature>